<feature type="region of interest" description="Disordered" evidence="1">
    <location>
        <begin position="350"/>
        <end position="603"/>
    </location>
</feature>
<keyword evidence="2" id="KW-0472">Membrane</keyword>
<dbReference type="OrthoDB" id="5309037at2759"/>
<feature type="compositionally biased region" description="Basic residues" evidence="1">
    <location>
        <begin position="154"/>
        <end position="172"/>
    </location>
</feature>
<feature type="compositionally biased region" description="Basic and acidic residues" evidence="1">
    <location>
        <begin position="556"/>
        <end position="565"/>
    </location>
</feature>
<organism evidence="3 4">
    <name type="scientific">Passalora fulva</name>
    <name type="common">Tomato leaf mold</name>
    <name type="synonym">Cladosporium fulvum</name>
    <dbReference type="NCBI Taxonomy" id="5499"/>
    <lineage>
        <taxon>Eukaryota</taxon>
        <taxon>Fungi</taxon>
        <taxon>Dikarya</taxon>
        <taxon>Ascomycota</taxon>
        <taxon>Pezizomycotina</taxon>
        <taxon>Dothideomycetes</taxon>
        <taxon>Dothideomycetidae</taxon>
        <taxon>Mycosphaerellales</taxon>
        <taxon>Mycosphaerellaceae</taxon>
        <taxon>Fulvia</taxon>
    </lineage>
</organism>
<reference evidence="3" key="1">
    <citation type="submission" date="2021-12" db="EMBL/GenBank/DDBJ databases">
        <authorList>
            <person name="Zaccaron A."/>
            <person name="Stergiopoulos I."/>
        </authorList>
    </citation>
    <scope>NUCLEOTIDE SEQUENCE</scope>
    <source>
        <strain evidence="3">Race5_Kim</strain>
    </source>
</reference>
<feature type="compositionally biased region" description="Low complexity" evidence="1">
    <location>
        <begin position="284"/>
        <end position="306"/>
    </location>
</feature>
<dbReference type="PANTHER" id="PTHR42354:SF1">
    <property type="entry name" value="C2H2-TYPE DOMAIN-CONTAINING PROTEIN"/>
    <property type="match status" value="1"/>
</dbReference>
<feature type="region of interest" description="Disordered" evidence="1">
    <location>
        <begin position="76"/>
        <end position="196"/>
    </location>
</feature>
<keyword evidence="2" id="KW-1133">Transmembrane helix</keyword>
<dbReference type="RefSeq" id="XP_047760844.1">
    <property type="nucleotide sequence ID" value="XM_047903776.1"/>
</dbReference>
<feature type="compositionally biased region" description="Basic and acidic residues" evidence="1">
    <location>
        <begin position="359"/>
        <end position="386"/>
    </location>
</feature>
<dbReference type="PANTHER" id="PTHR42354">
    <property type="entry name" value="C2H2-TYPE DOMAIN-CONTAINING PROTEIN"/>
    <property type="match status" value="1"/>
</dbReference>
<feature type="compositionally biased region" description="Basic and acidic residues" evidence="1">
    <location>
        <begin position="443"/>
        <end position="470"/>
    </location>
</feature>
<accession>A0A9Q8LH10</accession>
<dbReference type="KEGG" id="ffu:CLAFUR5_04628"/>
<keyword evidence="4" id="KW-1185">Reference proteome</keyword>
<feature type="region of interest" description="Disordered" evidence="1">
    <location>
        <begin position="273"/>
        <end position="338"/>
    </location>
</feature>
<proteinExistence type="predicted"/>
<protein>
    <submittedName>
        <fullName evidence="3">Uncharacterized protein</fullName>
    </submittedName>
</protein>
<name>A0A9Q8LH10_PASFU</name>
<dbReference type="Proteomes" id="UP000756132">
    <property type="component" value="Chromosome 4"/>
</dbReference>
<dbReference type="AlphaFoldDB" id="A0A9Q8LH10"/>
<dbReference type="EMBL" id="CP090166">
    <property type="protein sequence ID" value="UJO16478.1"/>
    <property type="molecule type" value="Genomic_DNA"/>
</dbReference>
<dbReference type="GeneID" id="71984506"/>
<evidence type="ECO:0000313" key="4">
    <source>
        <dbReference type="Proteomes" id="UP000756132"/>
    </source>
</evidence>
<feature type="transmembrane region" description="Helical" evidence="2">
    <location>
        <begin position="26"/>
        <end position="46"/>
    </location>
</feature>
<sequence>MADQVVKPANMNYSNMIEEKNLKKGFIVATLISTIVGTFTASMTLHDKIAERRDKKKQQGIDGGQNTEIKQLKEQVAALKVGEAPKDEKAAGGEKAGEDKKSASADDKKSQAAGDGKKSEANVDAKKSQAGGGEGKSQVGGEKKSQAPNDAKSQHPRSRSSSKSSKGRRRRRDSLDADQDFARVANQSKNVIEQTFKDNVQRLGPEYAEGDLTTVNALQSQILEQQKTVIGILQTAVSEGRELTEDDKRRLIAAQNAATNGSLDALQGQYERMAAEKDAPPAPKSVAPPKSFVPPIVAPPTVAKTAVPPPGTAVNKPWESDPLPPPTEDRRRSSNYGRNAAIAGGLAAAAGAGAYAANRDGKREADRAYSDDGPPRRRPAPEDRRRSSLRPSEQPLPPAHDERPRRQEYSPPRWDDGRSSTKPRDRQRSSGDDRRSMMTRRGGQRDYVDDRRSSFRPRDQDCDFVPRKPSSDPMTARNRPPDDRRPSMKPQDPGPPPARPKSVAPNTAAPTAKATTIPAADPSNQAKSIAPKTPAPTAKATTIPPAKPPGGTVKETAAKQQDEAIRPSAIESPPRSSNHSSQRSKHSVRGSPPPPKSKMKALPAPDAPLFCRYAQDLQRHGLPLHKTFKPGGPHCCPSCNLIIPVDTRDIWVFSTHIPPQQKGDKPRTRDYRMDSRFVVKCHDGQGRFACVLCDKNRDLDCICKNVESLIKHLGSAHTFEEFDQDPDLVKMKNGSVVEMKGGKELVLA</sequence>
<feature type="compositionally biased region" description="Basic and acidic residues" evidence="1">
    <location>
        <begin position="399"/>
        <end position="436"/>
    </location>
</feature>
<keyword evidence="2" id="KW-0812">Transmembrane</keyword>
<feature type="compositionally biased region" description="Low complexity" evidence="1">
    <location>
        <begin position="504"/>
        <end position="544"/>
    </location>
</feature>
<feature type="compositionally biased region" description="Basic and acidic residues" evidence="1">
    <location>
        <begin position="83"/>
        <end position="127"/>
    </location>
</feature>
<reference evidence="3" key="2">
    <citation type="journal article" date="2022" name="Microb. Genom.">
        <title>A chromosome-scale genome assembly of the tomato pathogen Cladosporium fulvum reveals a compartmentalized genome architecture and the presence of a dispensable chromosome.</title>
        <authorList>
            <person name="Zaccaron A.Z."/>
            <person name="Chen L.H."/>
            <person name="Samaras A."/>
            <person name="Stergiopoulos I."/>
        </authorList>
    </citation>
    <scope>NUCLEOTIDE SEQUENCE</scope>
    <source>
        <strain evidence="3">Race5_Kim</strain>
    </source>
</reference>
<evidence type="ECO:0000313" key="3">
    <source>
        <dbReference type="EMBL" id="UJO16478.1"/>
    </source>
</evidence>
<evidence type="ECO:0000256" key="1">
    <source>
        <dbReference type="SAM" id="MobiDB-lite"/>
    </source>
</evidence>
<feature type="compositionally biased region" description="Low complexity" evidence="1">
    <location>
        <begin position="572"/>
        <end position="581"/>
    </location>
</feature>
<evidence type="ECO:0000256" key="2">
    <source>
        <dbReference type="SAM" id="Phobius"/>
    </source>
</evidence>
<gene>
    <name evidence="3" type="ORF">CLAFUR5_04628</name>
</gene>